<sequence length="70" mass="8130">MTALQKPLSNVQLELLKIYSTDITDEEVLEVKRLLAQHFAKKTIDAADKVWQEKGLTNDIMDEWLNDENQ</sequence>
<name>A0ABT1FRY0_9BACT</name>
<evidence type="ECO:0008006" key="3">
    <source>
        <dbReference type="Google" id="ProtNLM"/>
    </source>
</evidence>
<comment type="caution">
    <text evidence="1">The sequence shown here is derived from an EMBL/GenBank/DDBJ whole genome shotgun (WGS) entry which is preliminary data.</text>
</comment>
<organism evidence="1 2">
    <name type="scientific">Runella salmonicolor</name>
    <dbReference type="NCBI Taxonomy" id="2950278"/>
    <lineage>
        <taxon>Bacteria</taxon>
        <taxon>Pseudomonadati</taxon>
        <taxon>Bacteroidota</taxon>
        <taxon>Cytophagia</taxon>
        <taxon>Cytophagales</taxon>
        <taxon>Spirosomataceae</taxon>
        <taxon>Runella</taxon>
    </lineage>
</organism>
<protein>
    <recommendedName>
        <fullName evidence="3">Dephospho-CoA kinase</fullName>
    </recommendedName>
</protein>
<dbReference type="RefSeq" id="WP_253530142.1">
    <property type="nucleotide sequence ID" value="NZ_JAMZEL010000008.1"/>
</dbReference>
<dbReference type="EMBL" id="JAMZEL010000008">
    <property type="protein sequence ID" value="MCP1384520.1"/>
    <property type="molecule type" value="Genomic_DNA"/>
</dbReference>
<evidence type="ECO:0000313" key="2">
    <source>
        <dbReference type="Proteomes" id="UP001204772"/>
    </source>
</evidence>
<dbReference type="Proteomes" id="UP001204772">
    <property type="component" value="Unassembled WGS sequence"/>
</dbReference>
<keyword evidence="2" id="KW-1185">Reference proteome</keyword>
<reference evidence="1 2" key="1">
    <citation type="submission" date="2022-06" db="EMBL/GenBank/DDBJ databases">
        <title>Runella sp. S5 genome sequencing.</title>
        <authorList>
            <person name="Park S."/>
        </authorList>
    </citation>
    <scope>NUCLEOTIDE SEQUENCE [LARGE SCALE GENOMIC DNA]</scope>
    <source>
        <strain evidence="1 2">S5</strain>
    </source>
</reference>
<proteinExistence type="predicted"/>
<accession>A0ABT1FRY0</accession>
<evidence type="ECO:0000313" key="1">
    <source>
        <dbReference type="EMBL" id="MCP1384520.1"/>
    </source>
</evidence>
<gene>
    <name evidence="1" type="ORF">NCI00_18935</name>
</gene>